<comment type="subcellular location">
    <subcellularLocation>
        <location evidence="1">Membrane</location>
        <topology evidence="1">Multi-pass membrane protein</topology>
    </subcellularLocation>
</comment>
<evidence type="ECO:0000256" key="6">
    <source>
        <dbReference type="ARBA" id="ARBA00023136"/>
    </source>
</evidence>
<evidence type="ECO:0000256" key="4">
    <source>
        <dbReference type="ARBA" id="ARBA00022692"/>
    </source>
</evidence>
<keyword evidence="3" id="KW-0813">Transport</keyword>
<dbReference type="InterPro" id="IPR006043">
    <property type="entry name" value="NCS2"/>
</dbReference>
<comment type="similarity">
    <text evidence="2">Belongs to the nucleobase:cation symporter-2 (NCS2) (TC 2.A.40) family.</text>
</comment>
<reference evidence="8" key="1">
    <citation type="submission" date="2018-02" db="EMBL/GenBank/DDBJ databases">
        <title>The complete genome of bacterial strain SGAirxxxx.</title>
        <authorList>
            <person name="Schuster S.C."/>
        </authorList>
    </citation>
    <scope>NUCLEOTIDE SEQUENCE [LARGE SCALE GENOMIC DNA]</scope>
    <source>
        <strain evidence="8">SGAir0734</strain>
    </source>
</reference>
<dbReference type="AlphaFoldDB" id="A0A1C3D1S6"/>
<proteinExistence type="inferred from homology"/>
<dbReference type="GO" id="GO:0042907">
    <property type="term" value="F:xanthine transmembrane transporter activity"/>
    <property type="evidence" value="ECO:0007669"/>
    <property type="project" value="TreeGrafter"/>
</dbReference>
<dbReference type="GO" id="GO:0005886">
    <property type="term" value="C:plasma membrane"/>
    <property type="evidence" value="ECO:0007669"/>
    <property type="project" value="TreeGrafter"/>
</dbReference>
<dbReference type="Proteomes" id="UP000246996">
    <property type="component" value="Chromosome"/>
</dbReference>
<dbReference type="EMBL" id="CP027303">
    <property type="protein sequence ID" value="AWO76208.1"/>
    <property type="molecule type" value="Genomic_DNA"/>
</dbReference>
<gene>
    <name evidence="7" type="ORF">C1N76_18005</name>
</gene>
<evidence type="ECO:0000313" key="8">
    <source>
        <dbReference type="Proteomes" id="UP000246996"/>
    </source>
</evidence>
<evidence type="ECO:0000256" key="2">
    <source>
        <dbReference type="ARBA" id="ARBA00008821"/>
    </source>
</evidence>
<accession>A0A1C3D1S6</accession>
<evidence type="ECO:0000256" key="1">
    <source>
        <dbReference type="ARBA" id="ARBA00004141"/>
    </source>
</evidence>
<keyword evidence="4" id="KW-0812">Transmembrane</keyword>
<keyword evidence="5" id="KW-1133">Transmembrane helix</keyword>
<dbReference type="PANTHER" id="PTHR42810:SF4">
    <property type="entry name" value="URIC ACID TRANSPORTER UACT"/>
    <property type="match status" value="1"/>
</dbReference>
<dbReference type="Pfam" id="PF00860">
    <property type="entry name" value="Xan_ur_permease"/>
    <property type="match status" value="1"/>
</dbReference>
<protein>
    <submittedName>
        <fullName evidence="7">Xanthine permease</fullName>
    </submittedName>
</protein>
<evidence type="ECO:0000313" key="7">
    <source>
        <dbReference type="EMBL" id="AWO76208.1"/>
    </source>
</evidence>
<evidence type="ECO:0000256" key="5">
    <source>
        <dbReference type="ARBA" id="ARBA00022989"/>
    </source>
</evidence>
<organism evidence="7 8">
    <name type="scientific">Geobacillus thermoleovorans</name>
    <name type="common">Bacillus thermoleovorans</name>
    <dbReference type="NCBI Taxonomy" id="33941"/>
    <lineage>
        <taxon>Bacteria</taxon>
        <taxon>Bacillati</taxon>
        <taxon>Bacillota</taxon>
        <taxon>Bacilli</taxon>
        <taxon>Bacillales</taxon>
        <taxon>Anoxybacillaceae</taxon>
        <taxon>Geobacillus</taxon>
        <taxon>Geobacillus thermoleovorans group</taxon>
    </lineage>
</organism>
<name>A0A1C3D1S6_GEOTH</name>
<dbReference type="PANTHER" id="PTHR42810">
    <property type="entry name" value="PURINE PERMEASE C1399.01C-RELATED"/>
    <property type="match status" value="1"/>
</dbReference>
<sequence length="128" mass="13405">MKMKWWQVGSLGIQHVLAMYAGAIVVPLIVGGALIAMFGMVIAYGVKMLGQVDLTVQENLLIIACSVGVGLGVTAVPNLFAELPTGLRILTDSGIVAGSMTAIILNAVFHFGKARKSAALPLQEQKIS</sequence>
<keyword evidence="6" id="KW-0472">Membrane</keyword>
<evidence type="ECO:0000256" key="3">
    <source>
        <dbReference type="ARBA" id="ARBA00022448"/>
    </source>
</evidence>